<evidence type="ECO:0000313" key="4">
    <source>
        <dbReference type="Proteomes" id="UP001500253"/>
    </source>
</evidence>
<keyword evidence="4" id="KW-1185">Reference proteome</keyword>
<evidence type="ECO:0000256" key="1">
    <source>
        <dbReference type="SAM" id="MobiDB-lite"/>
    </source>
</evidence>
<feature type="chain" id="PRO_5045514653" description="Secreted protein" evidence="2">
    <location>
        <begin position="25"/>
        <end position="73"/>
    </location>
</feature>
<gene>
    <name evidence="3" type="ORF">GCM10010246_41710</name>
</gene>
<proteinExistence type="predicted"/>
<keyword evidence="2" id="KW-0732">Signal</keyword>
<organism evidence="3 4">
    <name type="scientific">Streptomyces cuspidosporus</name>
    <dbReference type="NCBI Taxonomy" id="66882"/>
    <lineage>
        <taxon>Bacteria</taxon>
        <taxon>Bacillati</taxon>
        <taxon>Actinomycetota</taxon>
        <taxon>Actinomycetes</taxon>
        <taxon>Kitasatosporales</taxon>
        <taxon>Streptomycetaceae</taxon>
        <taxon>Streptomyces</taxon>
    </lineage>
</organism>
<dbReference type="Proteomes" id="UP001500253">
    <property type="component" value="Unassembled WGS sequence"/>
</dbReference>
<sequence>MLTRSVVTATPMALSSLSSLGSQAVTATAARTAAATAKSPFFRCLNAPIQRGSHRSGGNRKSTLGHMIRAGPL</sequence>
<feature type="signal peptide" evidence="2">
    <location>
        <begin position="1"/>
        <end position="24"/>
    </location>
</feature>
<comment type="caution">
    <text evidence="3">The sequence shown here is derived from an EMBL/GenBank/DDBJ whole genome shotgun (WGS) entry which is preliminary data.</text>
</comment>
<feature type="region of interest" description="Disordered" evidence="1">
    <location>
        <begin position="49"/>
        <end position="73"/>
    </location>
</feature>
<reference evidence="4" key="1">
    <citation type="journal article" date="2019" name="Int. J. Syst. Evol. Microbiol.">
        <title>The Global Catalogue of Microorganisms (GCM) 10K type strain sequencing project: providing services to taxonomists for standard genome sequencing and annotation.</title>
        <authorList>
            <consortium name="The Broad Institute Genomics Platform"/>
            <consortium name="The Broad Institute Genome Sequencing Center for Infectious Disease"/>
            <person name="Wu L."/>
            <person name="Ma J."/>
        </authorList>
    </citation>
    <scope>NUCLEOTIDE SEQUENCE [LARGE SCALE GENOMIC DNA]</scope>
    <source>
        <strain evidence="4">JCM 4316</strain>
    </source>
</reference>
<protein>
    <recommendedName>
        <fullName evidence="5">Secreted protein</fullName>
    </recommendedName>
</protein>
<evidence type="ECO:0000313" key="3">
    <source>
        <dbReference type="EMBL" id="GAA2349688.1"/>
    </source>
</evidence>
<name>A0ABP5TCQ3_9ACTN</name>
<evidence type="ECO:0000256" key="2">
    <source>
        <dbReference type="SAM" id="SignalP"/>
    </source>
</evidence>
<dbReference type="EMBL" id="BAAASD010000017">
    <property type="protein sequence ID" value="GAA2349688.1"/>
    <property type="molecule type" value="Genomic_DNA"/>
</dbReference>
<evidence type="ECO:0008006" key="5">
    <source>
        <dbReference type="Google" id="ProtNLM"/>
    </source>
</evidence>
<accession>A0ABP5TCQ3</accession>